<feature type="domain" description="ChsH2 rubredoxin-like zinc ribbon" evidence="2">
    <location>
        <begin position="10"/>
        <end position="44"/>
    </location>
</feature>
<dbReference type="InterPro" id="IPR052513">
    <property type="entry name" value="Thioester_dehydratase-like"/>
</dbReference>
<dbReference type="EMBL" id="JAGQHS010000168">
    <property type="protein sequence ID" value="MCA9758403.1"/>
    <property type="molecule type" value="Genomic_DNA"/>
</dbReference>
<reference evidence="3" key="2">
    <citation type="journal article" date="2021" name="Microbiome">
        <title>Successional dynamics and alternative stable states in a saline activated sludge microbial community over 9 years.</title>
        <authorList>
            <person name="Wang Y."/>
            <person name="Ye J."/>
            <person name="Ju F."/>
            <person name="Liu L."/>
            <person name="Boyd J.A."/>
            <person name="Deng Y."/>
            <person name="Parks D.H."/>
            <person name="Jiang X."/>
            <person name="Yin X."/>
            <person name="Woodcroft B.J."/>
            <person name="Tyson G.W."/>
            <person name="Hugenholtz P."/>
            <person name="Polz M.F."/>
            <person name="Zhang T."/>
        </authorList>
    </citation>
    <scope>NUCLEOTIDE SEQUENCE</scope>
    <source>
        <strain evidence="3">HKST-UBA02</strain>
    </source>
</reference>
<gene>
    <name evidence="3" type="ORF">KDA27_21585</name>
</gene>
<evidence type="ECO:0000313" key="3">
    <source>
        <dbReference type="EMBL" id="MCA9758403.1"/>
    </source>
</evidence>
<dbReference type="PANTHER" id="PTHR34075">
    <property type="entry name" value="BLR3430 PROTEIN"/>
    <property type="match status" value="1"/>
</dbReference>
<proteinExistence type="predicted"/>
<evidence type="ECO:0000259" key="2">
    <source>
        <dbReference type="Pfam" id="PF12172"/>
    </source>
</evidence>
<accession>A0A956NIJ6</accession>
<feature type="domain" description="ChsH2 C-terminal OB-fold" evidence="1">
    <location>
        <begin position="49"/>
        <end position="110"/>
    </location>
</feature>
<dbReference type="InterPro" id="IPR002878">
    <property type="entry name" value="ChsH2_C"/>
</dbReference>
<protein>
    <submittedName>
        <fullName evidence="3">Zn-ribbon domain-containing OB-fold protein</fullName>
    </submittedName>
</protein>
<comment type="caution">
    <text evidence="3">The sequence shown here is derived from an EMBL/GenBank/DDBJ whole genome shotgun (WGS) entry which is preliminary data.</text>
</comment>
<sequence length="131" mass="14649">MIGSARYWREIPQRYRYEASKCTSCGKVFFPPRLVCSKCQGREFAQTVLAKTGTVETFTVIRVAPSGFGDEAPYAVGIVKLDDGVKITAQIVDCEPEELEVGTPVRLEFRRVQQDGESGVLCYGYKFVPRV</sequence>
<evidence type="ECO:0000259" key="1">
    <source>
        <dbReference type="Pfam" id="PF01796"/>
    </source>
</evidence>
<dbReference type="SUPFAM" id="SSF50249">
    <property type="entry name" value="Nucleic acid-binding proteins"/>
    <property type="match status" value="1"/>
</dbReference>
<organism evidence="3 4">
    <name type="scientific">Eiseniibacteriota bacterium</name>
    <dbReference type="NCBI Taxonomy" id="2212470"/>
    <lineage>
        <taxon>Bacteria</taxon>
        <taxon>Candidatus Eiseniibacteriota</taxon>
    </lineage>
</organism>
<dbReference type="InterPro" id="IPR022002">
    <property type="entry name" value="ChsH2_Znr"/>
</dbReference>
<dbReference type="Pfam" id="PF12172">
    <property type="entry name" value="zf-ChsH2"/>
    <property type="match status" value="1"/>
</dbReference>
<reference evidence="3" key="1">
    <citation type="submission" date="2020-04" db="EMBL/GenBank/DDBJ databases">
        <authorList>
            <person name="Zhang T."/>
        </authorList>
    </citation>
    <scope>NUCLEOTIDE SEQUENCE</scope>
    <source>
        <strain evidence="3">HKST-UBA02</strain>
    </source>
</reference>
<dbReference type="Gene3D" id="6.10.30.10">
    <property type="match status" value="1"/>
</dbReference>
<dbReference type="Proteomes" id="UP000739538">
    <property type="component" value="Unassembled WGS sequence"/>
</dbReference>
<name>A0A956NIJ6_UNCEI</name>
<dbReference type="InterPro" id="IPR012340">
    <property type="entry name" value="NA-bd_OB-fold"/>
</dbReference>
<dbReference type="Pfam" id="PF01796">
    <property type="entry name" value="OB_ChsH2_C"/>
    <property type="match status" value="1"/>
</dbReference>
<dbReference type="AlphaFoldDB" id="A0A956NIJ6"/>
<dbReference type="PANTHER" id="PTHR34075:SF5">
    <property type="entry name" value="BLR3430 PROTEIN"/>
    <property type="match status" value="1"/>
</dbReference>
<evidence type="ECO:0000313" key="4">
    <source>
        <dbReference type="Proteomes" id="UP000739538"/>
    </source>
</evidence>